<evidence type="ECO:0000313" key="1">
    <source>
        <dbReference type="EMBL" id="KAF2847043.1"/>
    </source>
</evidence>
<proteinExistence type="predicted"/>
<evidence type="ECO:0000313" key="2">
    <source>
        <dbReference type="Proteomes" id="UP000799423"/>
    </source>
</evidence>
<dbReference type="Proteomes" id="UP000799423">
    <property type="component" value="Unassembled WGS sequence"/>
</dbReference>
<keyword evidence="2" id="KW-1185">Reference proteome</keyword>
<accession>A0A6A7AVC6</accession>
<dbReference type="EMBL" id="MU006329">
    <property type="protein sequence ID" value="KAF2847043.1"/>
    <property type="molecule type" value="Genomic_DNA"/>
</dbReference>
<organism evidence="1 2">
    <name type="scientific">Plenodomus tracheiphilus IPT5</name>
    <dbReference type="NCBI Taxonomy" id="1408161"/>
    <lineage>
        <taxon>Eukaryota</taxon>
        <taxon>Fungi</taxon>
        <taxon>Dikarya</taxon>
        <taxon>Ascomycota</taxon>
        <taxon>Pezizomycotina</taxon>
        <taxon>Dothideomycetes</taxon>
        <taxon>Pleosporomycetidae</taxon>
        <taxon>Pleosporales</taxon>
        <taxon>Pleosporineae</taxon>
        <taxon>Leptosphaeriaceae</taxon>
        <taxon>Plenodomus</taxon>
    </lineage>
</organism>
<dbReference type="AlphaFoldDB" id="A0A6A7AVC6"/>
<reference evidence="1" key="1">
    <citation type="submission" date="2020-01" db="EMBL/GenBank/DDBJ databases">
        <authorList>
            <consortium name="DOE Joint Genome Institute"/>
            <person name="Haridas S."/>
            <person name="Albert R."/>
            <person name="Binder M."/>
            <person name="Bloem J."/>
            <person name="Labutti K."/>
            <person name="Salamov A."/>
            <person name="Andreopoulos B."/>
            <person name="Baker S.E."/>
            <person name="Barry K."/>
            <person name="Bills G."/>
            <person name="Bluhm B.H."/>
            <person name="Cannon C."/>
            <person name="Castanera R."/>
            <person name="Culley D.E."/>
            <person name="Daum C."/>
            <person name="Ezra D."/>
            <person name="Gonzalez J.B."/>
            <person name="Henrissat B."/>
            <person name="Kuo A."/>
            <person name="Liang C."/>
            <person name="Lipzen A."/>
            <person name="Lutzoni F."/>
            <person name="Magnuson J."/>
            <person name="Mondo S."/>
            <person name="Nolan M."/>
            <person name="Ohm R."/>
            <person name="Pangilinan J."/>
            <person name="Park H.-J."/>
            <person name="Ramirez L."/>
            <person name="Alfaro M."/>
            <person name="Sun H."/>
            <person name="Tritt A."/>
            <person name="Yoshinaga Y."/>
            <person name="Zwiers L.-H."/>
            <person name="Turgeon B.G."/>
            <person name="Goodwin S.B."/>
            <person name="Spatafora J.W."/>
            <person name="Crous P.W."/>
            <person name="Grigoriev I.V."/>
        </authorList>
    </citation>
    <scope>NUCLEOTIDE SEQUENCE</scope>
    <source>
        <strain evidence="1">IPT5</strain>
    </source>
</reference>
<sequence length="174" mass="18816">MGVIVIWSQPPHPLRSGNGYFPGGRVESISPLRYDNDRIVSVACRETRLVICLCDDPLSLCQVASPCTRVPGLKRRMSKLQVQPPAPTPRHPISPRSPQNVYATEAHASKQRVSFTGQYTRCSGSPMPACRWCAPDSRPDICTCEGSVGDAGSLYLLFAASRAAYLGVTAGVAR</sequence>
<protein>
    <submittedName>
        <fullName evidence="1">Uncharacterized protein</fullName>
    </submittedName>
</protein>
<name>A0A6A7AVC6_9PLEO</name>
<gene>
    <name evidence="1" type="ORF">T440DRAFT_216546</name>
</gene>